<comment type="similarity">
    <text evidence="1">Belongs to the Izumo family.</text>
</comment>
<evidence type="ECO:0000313" key="6">
    <source>
        <dbReference type="Proteomes" id="UP001152622"/>
    </source>
</evidence>
<evidence type="ECO:0000256" key="3">
    <source>
        <dbReference type="SAM" id="SignalP"/>
    </source>
</evidence>
<dbReference type="EMBL" id="JAINUF010000001">
    <property type="protein sequence ID" value="KAJ8379240.1"/>
    <property type="molecule type" value="Genomic_DNA"/>
</dbReference>
<dbReference type="GO" id="GO:0005886">
    <property type="term" value="C:plasma membrane"/>
    <property type="evidence" value="ECO:0007669"/>
    <property type="project" value="TreeGrafter"/>
</dbReference>
<accession>A0A9Q1G8Z2</accession>
<evidence type="ECO:0000256" key="1">
    <source>
        <dbReference type="ARBA" id="ARBA00009633"/>
    </source>
</evidence>
<dbReference type="GO" id="GO:0002080">
    <property type="term" value="C:acrosomal membrane"/>
    <property type="evidence" value="ECO:0007669"/>
    <property type="project" value="TreeGrafter"/>
</dbReference>
<dbReference type="OrthoDB" id="9907157at2759"/>
<dbReference type="GO" id="GO:0005102">
    <property type="term" value="F:signaling receptor binding"/>
    <property type="evidence" value="ECO:0007669"/>
    <property type="project" value="InterPro"/>
</dbReference>
<gene>
    <name evidence="5" type="ORF">SKAU_G00000180</name>
</gene>
<dbReference type="GO" id="GO:0007342">
    <property type="term" value="P:fusion of sperm to egg plasma membrane involved in single fertilization"/>
    <property type="evidence" value="ECO:0007669"/>
    <property type="project" value="InterPro"/>
</dbReference>
<dbReference type="PANTHER" id="PTHR35540">
    <property type="entry name" value="IZUMO SPERM-EGG FUSION PROTEIN 1"/>
    <property type="match status" value="1"/>
</dbReference>
<evidence type="ECO:0000259" key="4">
    <source>
        <dbReference type="Pfam" id="PF16706"/>
    </source>
</evidence>
<dbReference type="Pfam" id="PF15005">
    <property type="entry name" value="IZUMO"/>
    <property type="match status" value="1"/>
</dbReference>
<name>A0A9Q1G8Z2_SYNKA</name>
<dbReference type="GO" id="GO:0086080">
    <property type="term" value="F:protein binding involved in heterotypic cell-cell adhesion"/>
    <property type="evidence" value="ECO:0007669"/>
    <property type="project" value="TreeGrafter"/>
</dbReference>
<sequence length="255" mass="29376">MVFRTIVCLLLLVLALPLTGACLQCDRQVRHLHEDYLLASSHASVEDQIELKKIIDHTYFLYQETSERFHGVIDPTTLYRARTEYQSEFHKFMKRPVVDDMLFETILIMEKGRQILQKHLEIFSQTGLCPNKCGLLYQRVMDCSTCHYEMRTCLSPGDQRDCGEYHLRAEEEDQYSREPGLTSCQSSDSGVLVVTPDSRIVLNQLRRDEQGVYRCLLLDGDGTVLSCMHYVLTVTPSPLTTPRHVPTLPYPSSRR</sequence>
<evidence type="ECO:0000313" key="5">
    <source>
        <dbReference type="EMBL" id="KAJ8379240.1"/>
    </source>
</evidence>
<dbReference type="Proteomes" id="UP001152622">
    <property type="component" value="Chromosome 1"/>
</dbReference>
<keyword evidence="2 3" id="KW-0732">Signal</keyword>
<dbReference type="AlphaFoldDB" id="A0A9Q1G8Z2"/>
<dbReference type="InterPro" id="IPR032700">
    <property type="entry name" value="IZUMO1"/>
</dbReference>
<dbReference type="Pfam" id="PF16706">
    <property type="entry name" value="Izumo-Ig"/>
    <property type="match status" value="1"/>
</dbReference>
<protein>
    <recommendedName>
        <fullName evidence="4">Izumo protein immunoglobulin domain-containing protein</fullName>
    </recommendedName>
</protein>
<evidence type="ECO:0000256" key="2">
    <source>
        <dbReference type="ARBA" id="ARBA00022729"/>
    </source>
</evidence>
<feature type="signal peptide" evidence="3">
    <location>
        <begin position="1"/>
        <end position="21"/>
    </location>
</feature>
<reference evidence="5" key="1">
    <citation type="journal article" date="2023" name="Science">
        <title>Genome structures resolve the early diversification of teleost fishes.</title>
        <authorList>
            <person name="Parey E."/>
            <person name="Louis A."/>
            <person name="Montfort J."/>
            <person name="Bouchez O."/>
            <person name="Roques C."/>
            <person name="Iampietro C."/>
            <person name="Lluch J."/>
            <person name="Castinel A."/>
            <person name="Donnadieu C."/>
            <person name="Desvignes T."/>
            <person name="Floi Bucao C."/>
            <person name="Jouanno E."/>
            <person name="Wen M."/>
            <person name="Mejri S."/>
            <person name="Dirks R."/>
            <person name="Jansen H."/>
            <person name="Henkel C."/>
            <person name="Chen W.J."/>
            <person name="Zahm M."/>
            <person name="Cabau C."/>
            <person name="Klopp C."/>
            <person name="Thompson A.W."/>
            <person name="Robinson-Rechavi M."/>
            <person name="Braasch I."/>
            <person name="Lecointre G."/>
            <person name="Bobe J."/>
            <person name="Postlethwait J.H."/>
            <person name="Berthelot C."/>
            <person name="Roest Crollius H."/>
            <person name="Guiguen Y."/>
        </authorList>
    </citation>
    <scope>NUCLEOTIDE SEQUENCE</scope>
    <source>
        <strain evidence="5">WJC10195</strain>
    </source>
</reference>
<dbReference type="PROSITE" id="PS51257">
    <property type="entry name" value="PROKAR_LIPOPROTEIN"/>
    <property type="match status" value="1"/>
</dbReference>
<feature type="domain" description="Izumo protein immunoglobulin" evidence="4">
    <location>
        <begin position="187"/>
        <end position="236"/>
    </location>
</feature>
<organism evidence="5 6">
    <name type="scientific">Synaphobranchus kaupii</name>
    <name type="common">Kaup's arrowtooth eel</name>
    <dbReference type="NCBI Taxonomy" id="118154"/>
    <lineage>
        <taxon>Eukaryota</taxon>
        <taxon>Metazoa</taxon>
        <taxon>Chordata</taxon>
        <taxon>Craniata</taxon>
        <taxon>Vertebrata</taxon>
        <taxon>Euteleostomi</taxon>
        <taxon>Actinopterygii</taxon>
        <taxon>Neopterygii</taxon>
        <taxon>Teleostei</taxon>
        <taxon>Anguilliformes</taxon>
        <taxon>Synaphobranchidae</taxon>
        <taxon>Synaphobranchus</taxon>
    </lineage>
</organism>
<comment type="caution">
    <text evidence="5">The sequence shown here is derived from an EMBL/GenBank/DDBJ whole genome shotgun (WGS) entry which is preliminary data.</text>
</comment>
<dbReference type="InterPro" id="IPR032699">
    <property type="entry name" value="Izumo-Ig"/>
</dbReference>
<dbReference type="InterPro" id="IPR029389">
    <property type="entry name" value="IZUMO"/>
</dbReference>
<keyword evidence="6" id="KW-1185">Reference proteome</keyword>
<dbReference type="GO" id="GO:0035036">
    <property type="term" value="P:sperm-egg recognition"/>
    <property type="evidence" value="ECO:0007669"/>
    <property type="project" value="InterPro"/>
</dbReference>
<feature type="chain" id="PRO_5040361276" description="Izumo protein immunoglobulin domain-containing protein" evidence="3">
    <location>
        <begin position="22"/>
        <end position="255"/>
    </location>
</feature>
<proteinExistence type="inferred from homology"/>
<dbReference type="PANTHER" id="PTHR35540:SF1">
    <property type="entry name" value="IZUMO SPERM-EGG FUSION PROTEIN 1"/>
    <property type="match status" value="1"/>
</dbReference>